<protein>
    <submittedName>
        <fullName evidence="1">Uncharacterized protein</fullName>
    </submittedName>
</protein>
<dbReference type="Proteomes" id="UP001152523">
    <property type="component" value="Unassembled WGS sequence"/>
</dbReference>
<comment type="caution">
    <text evidence="1">The sequence shown here is derived from an EMBL/GenBank/DDBJ whole genome shotgun (WGS) entry which is preliminary data.</text>
</comment>
<evidence type="ECO:0000313" key="1">
    <source>
        <dbReference type="EMBL" id="CAH9103432.1"/>
    </source>
</evidence>
<organism evidence="1 2">
    <name type="scientific">Cuscuta epithymum</name>
    <dbReference type="NCBI Taxonomy" id="186058"/>
    <lineage>
        <taxon>Eukaryota</taxon>
        <taxon>Viridiplantae</taxon>
        <taxon>Streptophyta</taxon>
        <taxon>Embryophyta</taxon>
        <taxon>Tracheophyta</taxon>
        <taxon>Spermatophyta</taxon>
        <taxon>Magnoliopsida</taxon>
        <taxon>eudicotyledons</taxon>
        <taxon>Gunneridae</taxon>
        <taxon>Pentapetalae</taxon>
        <taxon>asterids</taxon>
        <taxon>lamiids</taxon>
        <taxon>Solanales</taxon>
        <taxon>Convolvulaceae</taxon>
        <taxon>Cuscuteae</taxon>
        <taxon>Cuscuta</taxon>
        <taxon>Cuscuta subgen. Cuscuta</taxon>
    </lineage>
</organism>
<keyword evidence="2" id="KW-1185">Reference proteome</keyword>
<reference evidence="1" key="1">
    <citation type="submission" date="2022-07" db="EMBL/GenBank/DDBJ databases">
        <authorList>
            <person name="Macas J."/>
            <person name="Novak P."/>
            <person name="Neumann P."/>
        </authorList>
    </citation>
    <scope>NUCLEOTIDE SEQUENCE</scope>
</reference>
<dbReference type="AlphaFoldDB" id="A0AAV0DQF2"/>
<name>A0AAV0DQF2_9ASTE</name>
<sequence length="80" mass="9368">MASQINTVEKIYSRLFSNSLHLCKEEELTDAPHKCRRKWKEYPARMMGKRLLVAAPVRTPDLRLLWSSGIFVFTFKLSLI</sequence>
<gene>
    <name evidence="1" type="ORF">CEPIT_LOCUS16431</name>
</gene>
<evidence type="ECO:0000313" key="2">
    <source>
        <dbReference type="Proteomes" id="UP001152523"/>
    </source>
</evidence>
<accession>A0AAV0DQF2</accession>
<dbReference type="EMBL" id="CAMAPF010000121">
    <property type="protein sequence ID" value="CAH9103432.1"/>
    <property type="molecule type" value="Genomic_DNA"/>
</dbReference>
<proteinExistence type="predicted"/>